<dbReference type="Pfam" id="PF00271">
    <property type="entry name" value="Helicase_C"/>
    <property type="match status" value="1"/>
</dbReference>
<evidence type="ECO:0000259" key="2">
    <source>
        <dbReference type="PROSITE" id="PS51192"/>
    </source>
</evidence>
<dbReference type="PROSITE" id="PS51194">
    <property type="entry name" value="HELICASE_CTER"/>
    <property type="match status" value="1"/>
</dbReference>
<dbReference type="PANTHER" id="PTHR45629">
    <property type="entry name" value="SNF2/RAD54 FAMILY MEMBER"/>
    <property type="match status" value="1"/>
</dbReference>
<dbReference type="SUPFAM" id="SSF52540">
    <property type="entry name" value="P-loop containing nucleoside triphosphate hydrolases"/>
    <property type="match status" value="2"/>
</dbReference>
<feature type="domain" description="Helicase C-terminal" evidence="3">
    <location>
        <begin position="790"/>
        <end position="951"/>
    </location>
</feature>
<sequence>MTTLATITLQGKRSSVGDLYLFGTDQQGERVEVQELIDLLFAWDHRSFFGTFIETVESQGEKFVWLRPLEAVRFLQEPRAVLHVAISWSEELWHVQQAARICSDALKEGWFAPCFERWKAGAFGWTIRLPERDDRGEHLAVANEWFQDVMADLLQQEPEAAEAFVELRREYKALDVPAEQQSPIATGEWIDEDDWLIAIGWKQDEAPFRTVIEIQEPSEGQPHWQLQMLLQDRDRPSVVIETDETGHPRQGSLPDSWRPYVESRLGQARKKLENLVSWLHESERQESGQWVLSDEQAWKFLSEDSIALLQAGSTVWLPGWWEQMRSRRPRIKAKVKSNGGTSGSAWLGLQQLVEFDWRLALGDVELSEEEFTRLVAEQRRLVQIRGQWIHVDLEMIQHVIQYVSRIKKKQGLPLRDVLQMYWAAEDQVPSPVSHTDHDALPARLNESESPEWSLDIELNRHLQALVDQLQAVEKIPAIAQPAGLHAELRGYQEQGVAWLLFMRKYGLGCCLADDMGLGKTVQCITYLLGMREEGATGPALLICPTSVLGNWEKELQKFAPDLKVYVHYGSQRTRGEEFTVRAAHADLVISSYSLAQLDVEELRGVQWEAICLDEAQMIKNVHTKQRTAILQLEGKHRIAMTGTPIENRLTELWSIFDFLNPGYLGSLSSFVQTYVNPIEQHGDPLRIEQIQKLVRPFLLRRVKNDPAIQLDLSNKYERKVFVTLSAEQGVLYEQVVQDLFQSLDTLSPMEKKGRILAALTKLKQICDHPALFLKEEETTNRTGRSLKLERLLDLVEAVRGQGESCLIFTQYVEMGHLLQRELEQKLGEPVLYLHGGVPKRKRDQILARFQERAADANERTDILILSLKAGGTGLNLTRATQVFHFDRWWNPAVEDQATDRAYRIGQTRDVKVHKFVTIGTLEERIDEMMEHKQSLSRQIVSSNEPWITEMSTRELRELFAWRTESIGK</sequence>
<dbReference type="Gene3D" id="3.40.50.10810">
    <property type="entry name" value="Tandem AAA-ATPase domain"/>
    <property type="match status" value="1"/>
</dbReference>
<dbReference type="PROSITE" id="PS51192">
    <property type="entry name" value="HELICASE_ATP_BIND_1"/>
    <property type="match status" value="1"/>
</dbReference>
<gene>
    <name evidence="4" type="ORF">OS242_18000</name>
</gene>
<dbReference type="SMART" id="SM00490">
    <property type="entry name" value="HELICc"/>
    <property type="match status" value="1"/>
</dbReference>
<dbReference type="InterPro" id="IPR050496">
    <property type="entry name" value="SNF2_RAD54_helicase_repair"/>
</dbReference>
<dbReference type="InterPro" id="IPR049730">
    <property type="entry name" value="SNF2/RAD54-like_C"/>
</dbReference>
<dbReference type="PANTHER" id="PTHR45629:SF7">
    <property type="entry name" value="DNA EXCISION REPAIR PROTEIN ERCC-6-RELATED"/>
    <property type="match status" value="1"/>
</dbReference>
<dbReference type="CDD" id="cd18012">
    <property type="entry name" value="DEXQc_arch_SWI2_SNF2"/>
    <property type="match status" value="1"/>
</dbReference>
<dbReference type="SMART" id="SM00487">
    <property type="entry name" value="DEXDc"/>
    <property type="match status" value="1"/>
</dbReference>
<keyword evidence="4" id="KW-0067">ATP-binding</keyword>
<comment type="caution">
    <text evidence="4">The sequence shown here is derived from an EMBL/GenBank/DDBJ whole genome shotgun (WGS) entry which is preliminary data.</text>
</comment>
<keyword evidence="5" id="KW-1185">Reference proteome</keyword>
<feature type="domain" description="Helicase ATP-binding" evidence="2">
    <location>
        <begin position="500"/>
        <end position="662"/>
    </location>
</feature>
<accession>A0ABT3X5Y3</accession>
<proteinExistence type="predicted"/>
<dbReference type="InterPro" id="IPR038718">
    <property type="entry name" value="SNF2-like_sf"/>
</dbReference>
<evidence type="ECO:0000259" key="3">
    <source>
        <dbReference type="PROSITE" id="PS51194"/>
    </source>
</evidence>
<dbReference type="Proteomes" id="UP001208017">
    <property type="component" value="Unassembled WGS sequence"/>
</dbReference>
<reference evidence="4 5" key="1">
    <citation type="submission" date="2022-11" db="EMBL/GenBank/DDBJ databases">
        <title>Study of microbial diversity in lake waters.</title>
        <authorList>
            <person name="Zhang J."/>
        </authorList>
    </citation>
    <scope>NUCLEOTIDE SEQUENCE [LARGE SCALE GENOMIC DNA]</scope>
    <source>
        <strain evidence="4 5">DT12</strain>
    </source>
</reference>
<keyword evidence="4" id="KW-0547">Nucleotide-binding</keyword>
<organism evidence="4 5">
    <name type="scientific">Tumebacillus lacus</name>
    <dbReference type="NCBI Taxonomy" id="2995335"/>
    <lineage>
        <taxon>Bacteria</taxon>
        <taxon>Bacillati</taxon>
        <taxon>Bacillota</taxon>
        <taxon>Bacilli</taxon>
        <taxon>Bacillales</taxon>
        <taxon>Alicyclobacillaceae</taxon>
        <taxon>Tumebacillus</taxon>
    </lineage>
</organism>
<dbReference type="CDD" id="cd18793">
    <property type="entry name" value="SF2_C_SNF"/>
    <property type="match status" value="1"/>
</dbReference>
<dbReference type="InterPro" id="IPR022138">
    <property type="entry name" value="DUF3670"/>
</dbReference>
<keyword evidence="1" id="KW-0378">Hydrolase</keyword>
<dbReference type="RefSeq" id="WP_267153089.1">
    <property type="nucleotide sequence ID" value="NZ_JAPMLT010000013.1"/>
</dbReference>
<evidence type="ECO:0000256" key="1">
    <source>
        <dbReference type="ARBA" id="ARBA00022801"/>
    </source>
</evidence>
<dbReference type="Pfam" id="PF12419">
    <property type="entry name" value="DUF3670"/>
    <property type="match status" value="1"/>
</dbReference>
<dbReference type="Gene3D" id="3.40.50.300">
    <property type="entry name" value="P-loop containing nucleotide triphosphate hydrolases"/>
    <property type="match status" value="1"/>
</dbReference>
<dbReference type="InterPro" id="IPR001650">
    <property type="entry name" value="Helicase_C-like"/>
</dbReference>
<dbReference type="InterPro" id="IPR000330">
    <property type="entry name" value="SNF2_N"/>
</dbReference>
<evidence type="ECO:0000313" key="5">
    <source>
        <dbReference type="Proteomes" id="UP001208017"/>
    </source>
</evidence>
<protein>
    <submittedName>
        <fullName evidence="4">DEAD/DEAH box helicase</fullName>
    </submittedName>
</protein>
<dbReference type="InterPro" id="IPR027417">
    <property type="entry name" value="P-loop_NTPase"/>
</dbReference>
<dbReference type="EMBL" id="JAPMLT010000013">
    <property type="protein sequence ID" value="MCX7571841.1"/>
    <property type="molecule type" value="Genomic_DNA"/>
</dbReference>
<dbReference type="InterPro" id="IPR014001">
    <property type="entry name" value="Helicase_ATP-bd"/>
</dbReference>
<keyword evidence="4" id="KW-0347">Helicase</keyword>
<evidence type="ECO:0000313" key="4">
    <source>
        <dbReference type="EMBL" id="MCX7571841.1"/>
    </source>
</evidence>
<dbReference type="Pfam" id="PF00176">
    <property type="entry name" value="SNF2-rel_dom"/>
    <property type="match status" value="1"/>
</dbReference>
<dbReference type="GO" id="GO:0004386">
    <property type="term" value="F:helicase activity"/>
    <property type="evidence" value="ECO:0007669"/>
    <property type="project" value="UniProtKB-KW"/>
</dbReference>
<name>A0ABT3X5Y3_9BACL</name>